<keyword evidence="3" id="KW-1185">Reference proteome</keyword>
<evidence type="ECO:0000256" key="1">
    <source>
        <dbReference type="SAM" id="MobiDB-lite"/>
    </source>
</evidence>
<evidence type="ECO:0000313" key="2">
    <source>
        <dbReference type="EMBL" id="GIF58105.1"/>
    </source>
</evidence>
<comment type="caution">
    <text evidence="2">The sequence shown here is derived from an EMBL/GenBank/DDBJ whole genome shotgun (WGS) entry which is preliminary data.</text>
</comment>
<dbReference type="EMBL" id="BONC01000029">
    <property type="protein sequence ID" value="GIF58105.1"/>
    <property type="molecule type" value="Genomic_DNA"/>
</dbReference>
<feature type="compositionally biased region" description="Basic residues" evidence="1">
    <location>
        <begin position="103"/>
        <end position="113"/>
    </location>
</feature>
<proteinExistence type="predicted"/>
<accession>A0ABQ4C725</accession>
<feature type="region of interest" description="Disordered" evidence="1">
    <location>
        <begin position="1"/>
        <end position="62"/>
    </location>
</feature>
<feature type="compositionally biased region" description="Basic and acidic residues" evidence="1">
    <location>
        <begin position="28"/>
        <end position="37"/>
    </location>
</feature>
<organism evidence="2 3">
    <name type="scientific">Asanoa iriomotensis</name>
    <dbReference type="NCBI Taxonomy" id="234613"/>
    <lineage>
        <taxon>Bacteria</taxon>
        <taxon>Bacillati</taxon>
        <taxon>Actinomycetota</taxon>
        <taxon>Actinomycetes</taxon>
        <taxon>Micromonosporales</taxon>
        <taxon>Micromonosporaceae</taxon>
        <taxon>Asanoa</taxon>
    </lineage>
</organism>
<sequence length="113" mass="11727">MPGAEQGHNRRKPRVVQGLSGADADEAGEPRPAERGVFEPSVKLPTKPAGGEHAGGGPEPLGEIVLGPLIGYGSPHTGNSHLGGIDNGNRLPVQRGGFQGSRLRPRHTAHLPE</sequence>
<dbReference type="Proteomes" id="UP000624325">
    <property type="component" value="Unassembled WGS sequence"/>
</dbReference>
<feature type="region of interest" description="Disordered" evidence="1">
    <location>
        <begin position="77"/>
        <end position="113"/>
    </location>
</feature>
<evidence type="ECO:0000313" key="3">
    <source>
        <dbReference type="Proteomes" id="UP000624325"/>
    </source>
</evidence>
<gene>
    <name evidence="2" type="ORF">Air01nite_42000</name>
</gene>
<reference evidence="2 3" key="1">
    <citation type="submission" date="2021-01" db="EMBL/GenBank/DDBJ databases">
        <title>Whole genome shotgun sequence of Asanoa iriomotensis NBRC 100142.</title>
        <authorList>
            <person name="Komaki H."/>
            <person name="Tamura T."/>
        </authorList>
    </citation>
    <scope>NUCLEOTIDE SEQUENCE [LARGE SCALE GENOMIC DNA]</scope>
    <source>
        <strain evidence="2 3">NBRC 100142</strain>
    </source>
</reference>
<name>A0ABQ4C725_9ACTN</name>
<protein>
    <submittedName>
        <fullName evidence="2">Uncharacterized protein</fullName>
    </submittedName>
</protein>